<dbReference type="Pfam" id="PF13947">
    <property type="entry name" value="GUB_WAK_bind"/>
    <property type="match status" value="1"/>
</dbReference>
<comment type="subcellular location">
    <subcellularLocation>
        <location evidence="1">Membrane</location>
        <topology evidence="1">Single-pass membrane protein</topology>
    </subcellularLocation>
</comment>
<dbReference type="OrthoDB" id="687559at2759"/>
<dbReference type="PANTHER" id="PTHR33138:SF89">
    <property type="entry name" value="WALL-ASSOCIATED RECEPTOR KINASE GALACTURONAN-BINDING DOMAIN-CONTAINING PROTEIN"/>
    <property type="match status" value="1"/>
</dbReference>
<name>A0A077RPM6_WHEAT</name>
<organism evidence="5">
    <name type="scientific">Triticum aestivum</name>
    <name type="common">Wheat</name>
    <dbReference type="NCBI Taxonomy" id="4565"/>
    <lineage>
        <taxon>Eukaryota</taxon>
        <taxon>Viridiplantae</taxon>
        <taxon>Streptophyta</taxon>
        <taxon>Embryophyta</taxon>
        <taxon>Tracheophyta</taxon>
        <taxon>Spermatophyta</taxon>
        <taxon>Magnoliopsida</taxon>
        <taxon>Liliopsida</taxon>
        <taxon>Poales</taxon>
        <taxon>Poaceae</taxon>
        <taxon>BOP clade</taxon>
        <taxon>Pooideae</taxon>
        <taxon>Triticodae</taxon>
        <taxon>Triticeae</taxon>
        <taxon>Triticinae</taxon>
        <taxon>Triticum</taxon>
    </lineage>
</organism>
<evidence type="ECO:0000256" key="2">
    <source>
        <dbReference type="ARBA" id="ARBA00022729"/>
    </source>
</evidence>
<sequence>MAPAFVWVWWLPLILVAAEKQQREGCSSSAKTCGNLTISDPFLLANMETGRPCGSSDFEDTCSRNTPILRSSIPSGLGFEVINISYKERSLRVADGGKLNLARLQHLPTSDVEHLCLNAAATAAERQEKELVQTSIRCGKDNKVLVRTGRRYDETSNYGSYAIEGCVAACHAGAGHIVRRGLRTGLGYSTVLFSPRGFESRSDPWYLQGPRILACIHPQSLTPLRLGLTVHLASPCARRV</sequence>
<accession>A0A077RPM6</accession>
<evidence type="ECO:0000313" key="5">
    <source>
        <dbReference type="EnsemblPlants" id="TraesCS3B02G055800.1"/>
    </source>
</evidence>
<dbReference type="AlphaFoldDB" id="A0A077RPM6"/>
<keyword evidence="6" id="KW-1185">Reference proteome</keyword>
<feature type="signal peptide" evidence="3">
    <location>
        <begin position="1"/>
        <end position="18"/>
    </location>
</feature>
<dbReference type="HOGENOM" id="CLU_1158133_0_0_1"/>
<feature type="domain" description="Wall-associated receptor kinase galacturonan-binding" evidence="4">
    <location>
        <begin position="26"/>
        <end position="95"/>
    </location>
</feature>
<dbReference type="Proteomes" id="UP000019116">
    <property type="component" value="Chromosome 3B"/>
</dbReference>
<evidence type="ECO:0000256" key="3">
    <source>
        <dbReference type="SAM" id="SignalP"/>
    </source>
</evidence>
<protein>
    <recommendedName>
        <fullName evidence="4">Wall-associated receptor kinase galacturonan-binding domain-containing protein</fullName>
    </recommendedName>
</protein>
<evidence type="ECO:0000256" key="1">
    <source>
        <dbReference type="ARBA" id="ARBA00004167"/>
    </source>
</evidence>
<feature type="chain" id="PRO_5014501552" description="Wall-associated receptor kinase galacturonan-binding domain-containing protein" evidence="3">
    <location>
        <begin position="19"/>
        <end position="240"/>
    </location>
</feature>
<dbReference type="Gramene" id="TraesCS3B02G055800.1">
    <property type="protein sequence ID" value="TraesCS3B02G055800.1"/>
    <property type="gene ID" value="TraesCS3B02G055800"/>
</dbReference>
<dbReference type="GO" id="GO:0016020">
    <property type="term" value="C:membrane"/>
    <property type="evidence" value="ECO:0007669"/>
    <property type="project" value="UniProtKB-SubCell"/>
</dbReference>
<dbReference type="PANTHER" id="PTHR33138">
    <property type="entry name" value="OS01G0690200 PROTEIN"/>
    <property type="match status" value="1"/>
</dbReference>
<dbReference type="EnsemblPlants" id="TraesCS3B02G055800.1">
    <property type="protein sequence ID" value="TraesCS3B02G055800.1"/>
    <property type="gene ID" value="TraesCS3B02G055800"/>
</dbReference>
<dbReference type="GO" id="GO:0030247">
    <property type="term" value="F:polysaccharide binding"/>
    <property type="evidence" value="ECO:0007669"/>
    <property type="project" value="InterPro"/>
</dbReference>
<evidence type="ECO:0000313" key="6">
    <source>
        <dbReference type="Proteomes" id="UP000019116"/>
    </source>
</evidence>
<reference evidence="5" key="1">
    <citation type="submission" date="2018-08" db="EMBL/GenBank/DDBJ databases">
        <authorList>
            <person name="Rossello M."/>
        </authorList>
    </citation>
    <scope>NUCLEOTIDE SEQUENCE [LARGE SCALE GENOMIC DNA]</scope>
    <source>
        <strain evidence="5">cv. Chinese Spring</strain>
    </source>
</reference>
<evidence type="ECO:0000259" key="4">
    <source>
        <dbReference type="Pfam" id="PF13947"/>
    </source>
</evidence>
<dbReference type="InterPro" id="IPR025287">
    <property type="entry name" value="WAK_GUB"/>
</dbReference>
<dbReference type="Gramene" id="TraesCS3B03G0126000.1">
    <property type="protein sequence ID" value="TraesCS3B03G0126000.1.CDS"/>
    <property type="gene ID" value="TraesCS3B03G0126000"/>
</dbReference>
<reference evidence="5" key="2">
    <citation type="submission" date="2018-10" db="UniProtKB">
        <authorList>
            <consortium name="EnsemblPlants"/>
        </authorList>
    </citation>
    <scope>IDENTIFICATION</scope>
</reference>
<dbReference type="Gramene" id="TraesSYM3B03G01575880.1">
    <property type="protein sequence ID" value="TraesSYM3B03G01575880.1"/>
    <property type="gene ID" value="TraesSYM3B03G01575880"/>
</dbReference>
<proteinExistence type="predicted"/>
<keyword evidence="2 3" id="KW-0732">Signal</keyword>